<evidence type="ECO:0000313" key="4">
    <source>
        <dbReference type="Proteomes" id="UP000035930"/>
    </source>
</evidence>
<dbReference type="EMBL" id="CP011923">
    <property type="protein sequence ID" value="AKN89111.1"/>
    <property type="molecule type" value="Genomic_DNA"/>
</dbReference>
<dbReference type="SUPFAM" id="SSF55729">
    <property type="entry name" value="Acyl-CoA N-acyltransferases (Nat)"/>
    <property type="match status" value="1"/>
</dbReference>
<dbReference type="GeneID" id="45433938"/>
<name>A0AAP6X6L3_9GAMM</name>
<dbReference type="InterPro" id="IPR027365">
    <property type="entry name" value="GNAT_acetyltra_YdfB-like"/>
</dbReference>
<evidence type="ECO:0000313" key="5">
    <source>
        <dbReference type="Proteomes" id="UP000774689"/>
    </source>
</evidence>
<dbReference type="PANTHER" id="PTHR31143:SF2">
    <property type="entry name" value="FR47-LIKE DOMAIN-CONTAINING PROTEIN-RELATED"/>
    <property type="match status" value="1"/>
</dbReference>
<dbReference type="Pfam" id="PF12746">
    <property type="entry name" value="GNAT_acetyltran"/>
    <property type="match status" value="1"/>
</dbReference>
<dbReference type="InterPro" id="IPR016181">
    <property type="entry name" value="Acyl_CoA_acyltransferase"/>
</dbReference>
<proteinExistence type="predicted"/>
<sequence length="244" mass="28831">MKLLEKFEYIKIYSEFDDFIIYFPIILSVVDNKQEGYVFQEGSTFIIVHKFGFCYILGEYYDYAKLIDRISEKLKVLVPKLRLYDPNGKLKDSRYLLHDRCTRIKYIHSLNMHNDFESQIEFFDIQDKDDSVYDFFDLELDSRYWSTCLEFRENSFAIVDEYNIGICYAAAISHGYAETDVFVNKKVRGKGLATGLVKSFVNKCISNNVIPVWDCYSNNQASINLANKTGFKRVFEYYFYNINI</sequence>
<accession>A0AAP6X6L3</accession>
<evidence type="ECO:0000259" key="1">
    <source>
        <dbReference type="PROSITE" id="PS51186"/>
    </source>
</evidence>
<dbReference type="Gene3D" id="3.40.630.30">
    <property type="match status" value="1"/>
</dbReference>
<dbReference type="GO" id="GO:0016747">
    <property type="term" value="F:acyltransferase activity, transferring groups other than amino-acyl groups"/>
    <property type="evidence" value="ECO:0007669"/>
    <property type="project" value="InterPro"/>
</dbReference>
<dbReference type="RefSeq" id="WP_014714835.1">
    <property type="nucleotide sequence ID" value="NZ_CP011923.2"/>
</dbReference>
<evidence type="ECO:0000313" key="2">
    <source>
        <dbReference type="EMBL" id="AKN89111.1"/>
    </source>
</evidence>
<evidence type="ECO:0000313" key="3">
    <source>
        <dbReference type="EMBL" id="NIY56616.1"/>
    </source>
</evidence>
<reference evidence="3" key="3">
    <citation type="journal article" date="2020" name="Int. J. Syst. Evol. Microbiol.">
        <title>Reclassification of Francisella noatunensis subsp. orientalis Ottem et al. 2009 as Francisella orientalis sp. nov., Francisella noatunensis subsp. chilensis subsp. nov. and emended description of Francisella noatunensis.</title>
        <authorList>
            <person name="Ramirez-Paredes J.G."/>
            <person name="Larsson P."/>
            <person name="Thompson K.D."/>
            <person name="Penman D.J."/>
            <person name="Busse H.J."/>
            <person name="Ohrman C."/>
            <person name="Sjodin A."/>
            <person name="Soto E."/>
            <person name="Richards R.H."/>
            <person name="Adams A."/>
            <person name="Colquhoun D.J."/>
        </authorList>
    </citation>
    <scope>NUCLEOTIDE SEQUENCE</scope>
    <source>
        <strain evidence="3">LADL-07285A</strain>
    </source>
</reference>
<dbReference type="Proteomes" id="UP000774689">
    <property type="component" value="Unassembled WGS sequence"/>
</dbReference>
<gene>
    <name evidence="3" type="ORF">CHQ83_04630</name>
    <name evidence="2" type="ORF">FNO190_1482</name>
</gene>
<dbReference type="PROSITE" id="PS51186">
    <property type="entry name" value="GNAT"/>
    <property type="match status" value="1"/>
</dbReference>
<dbReference type="InterPro" id="IPR000182">
    <property type="entry name" value="GNAT_dom"/>
</dbReference>
<dbReference type="PANTHER" id="PTHR31143">
    <property type="match status" value="1"/>
</dbReference>
<dbReference type="Proteomes" id="UP000035930">
    <property type="component" value="Chromosome"/>
</dbReference>
<organism evidence="3 5">
    <name type="scientific">Francisella orientalis</name>
    <dbReference type="NCBI Taxonomy" id="299583"/>
    <lineage>
        <taxon>Bacteria</taxon>
        <taxon>Pseudomonadati</taxon>
        <taxon>Pseudomonadota</taxon>
        <taxon>Gammaproteobacteria</taxon>
        <taxon>Thiotrichales</taxon>
        <taxon>Francisellaceae</taxon>
        <taxon>Francisella</taxon>
    </lineage>
</organism>
<dbReference type="AlphaFoldDB" id="A0AAP6X6L3"/>
<protein>
    <submittedName>
        <fullName evidence="2">Acetyltransferase, GNAT family</fullName>
    </submittedName>
    <submittedName>
        <fullName evidence="3">GNAT family N-acetyltransferase</fullName>
    </submittedName>
</protein>
<keyword evidence="4" id="KW-1185">Reference proteome</keyword>
<feature type="domain" description="N-acetyltransferase" evidence="1">
    <location>
        <begin position="120"/>
        <end position="244"/>
    </location>
</feature>
<reference evidence="2" key="2">
    <citation type="submission" date="2017-08" db="EMBL/GenBank/DDBJ databases">
        <title>Complete Genome Sequence of Francisella noatunensis subsp. orientalis strain FNO190.</title>
        <authorList>
            <person name="Pereira F.L."/>
            <person name="Goncalves L.A."/>
            <person name="Guilherme T.C."/>
            <person name="Soares S.C."/>
            <person name="Dorella F.A."/>
            <person name="Carvalho A.F."/>
            <person name="Leibowitz M.P."/>
            <person name="Leal C.A.G."/>
            <person name="Azevedo V.A.C."/>
            <person name="Figueiredo H.C.P."/>
        </authorList>
    </citation>
    <scope>NUCLEOTIDE SEQUENCE</scope>
    <source>
        <strain evidence="2">FNO190</strain>
    </source>
</reference>
<dbReference type="EMBL" id="QPQM01000011">
    <property type="protein sequence ID" value="NIY56616.1"/>
    <property type="molecule type" value="Genomic_DNA"/>
</dbReference>
<reference evidence="4" key="1">
    <citation type="submission" date="2015-02" db="EMBL/GenBank/DDBJ databases">
        <title>Complete genome sequence of Francisella noatunensis subsp. orientalis FNO190 isolated from farm-raised Nile tilapia in Brazil.</title>
        <authorList>
            <person name="Figueiredo H.C.P."/>
            <person name="Leal C.A.G."/>
            <person name="Pereira F.L."/>
            <person name="Soares S.C."/>
            <person name="Goncalves L.A."/>
            <person name="Dorella F.A."/>
            <person name="Carvalho A.F."/>
            <person name="Azevedo V.A.C."/>
        </authorList>
    </citation>
    <scope>NUCLEOTIDE SEQUENCE [LARGE SCALE GENOMIC DNA]</scope>
    <source>
        <strain evidence="4">FNO190</strain>
    </source>
</reference>